<dbReference type="InterPro" id="IPR035897">
    <property type="entry name" value="Toll_tir_struct_dom_sf"/>
</dbReference>
<protein>
    <recommendedName>
        <fullName evidence="1">TIR domain-containing protein</fullName>
    </recommendedName>
</protein>
<dbReference type="Pfam" id="PF13676">
    <property type="entry name" value="TIR_2"/>
    <property type="match status" value="1"/>
</dbReference>
<accession>A0ABU0P3Z4</accession>
<dbReference type="Proteomes" id="UP001239085">
    <property type="component" value="Unassembled WGS sequence"/>
</dbReference>
<keyword evidence="3" id="KW-1185">Reference proteome</keyword>
<dbReference type="Gene3D" id="3.40.50.10140">
    <property type="entry name" value="Toll/interleukin-1 receptor homology (TIR) domain"/>
    <property type="match status" value="1"/>
</dbReference>
<evidence type="ECO:0000259" key="1">
    <source>
        <dbReference type="PROSITE" id="PS50104"/>
    </source>
</evidence>
<gene>
    <name evidence="2" type="ORF">QFZ46_000211</name>
</gene>
<reference evidence="2 3" key="1">
    <citation type="submission" date="2023-07" db="EMBL/GenBank/DDBJ databases">
        <title>Comparative genomics of wheat-associated soil bacteria to identify genetic determinants of phenazine resistance.</title>
        <authorList>
            <person name="Mouncey N."/>
        </authorList>
    </citation>
    <scope>NUCLEOTIDE SEQUENCE [LARGE SCALE GENOMIC DNA]</scope>
    <source>
        <strain evidence="2 3">W2I7</strain>
    </source>
</reference>
<evidence type="ECO:0000313" key="3">
    <source>
        <dbReference type="Proteomes" id="UP001239085"/>
    </source>
</evidence>
<dbReference type="EMBL" id="JAUSXK010000001">
    <property type="protein sequence ID" value="MDQ0642051.1"/>
    <property type="molecule type" value="Genomic_DNA"/>
</dbReference>
<proteinExistence type="predicted"/>
<dbReference type="PROSITE" id="PS50104">
    <property type="entry name" value="TIR"/>
    <property type="match status" value="1"/>
</dbReference>
<feature type="domain" description="TIR" evidence="1">
    <location>
        <begin position="1"/>
        <end position="119"/>
    </location>
</feature>
<organism evidence="2 3">
    <name type="scientific">Microbacterium murale</name>
    <dbReference type="NCBI Taxonomy" id="1081040"/>
    <lineage>
        <taxon>Bacteria</taxon>
        <taxon>Bacillati</taxon>
        <taxon>Actinomycetota</taxon>
        <taxon>Actinomycetes</taxon>
        <taxon>Micrococcales</taxon>
        <taxon>Microbacteriaceae</taxon>
        <taxon>Microbacterium</taxon>
    </lineage>
</organism>
<comment type="caution">
    <text evidence="2">The sequence shown here is derived from an EMBL/GenBank/DDBJ whole genome shotgun (WGS) entry which is preliminary data.</text>
</comment>
<name>A0ABU0P3Z4_9MICO</name>
<evidence type="ECO:0000313" key="2">
    <source>
        <dbReference type="EMBL" id="MDQ0642051.1"/>
    </source>
</evidence>
<sequence length="153" mass="16093">MGAAKELHDALEANGVTVWLIEKDVPLGTSLLGQIDKGLRMSRIGIVLVTPALYKSIIAEGIAQKELAALLATDRVIPVAHGTTFDELRDVSPLLGARSGLETGESPMGEVAAKIAEAVLLKEPAQPRIDHSATSTLACMAELGMHLYLGSRG</sequence>
<dbReference type="SUPFAM" id="SSF52200">
    <property type="entry name" value="Toll/Interleukin receptor TIR domain"/>
    <property type="match status" value="1"/>
</dbReference>
<dbReference type="InterPro" id="IPR000157">
    <property type="entry name" value="TIR_dom"/>
</dbReference>